<dbReference type="InterPro" id="IPR015406">
    <property type="entry name" value="GpJ_CSF"/>
</dbReference>
<dbReference type="Proteomes" id="UP001183127">
    <property type="component" value="Chromosome"/>
</dbReference>
<dbReference type="Pfam" id="PF13550">
    <property type="entry name" value="Phage-tail_3"/>
    <property type="match status" value="1"/>
</dbReference>
<keyword evidence="5" id="KW-1185">Reference proteome</keyword>
<accession>A0ABY9QTN4</accession>
<dbReference type="Gene3D" id="2.10.10.20">
    <property type="entry name" value="Carbohydrate-binding module superfamily 5/12"/>
    <property type="match status" value="1"/>
</dbReference>
<dbReference type="InterPro" id="IPR032876">
    <property type="entry name" value="J_dom"/>
</dbReference>
<protein>
    <submittedName>
        <fullName evidence="4">DUF1983 domain-containing protein</fullName>
    </submittedName>
</protein>
<dbReference type="Pfam" id="PF24801">
    <property type="entry name" value="FNIII-A_GpJ"/>
    <property type="match status" value="1"/>
</dbReference>
<dbReference type="InterPro" id="IPR053171">
    <property type="entry name" value="Viral_Tip_Attach_Protein"/>
</dbReference>
<dbReference type="Pfam" id="PF09327">
    <property type="entry name" value="Phage_Tail_Tip"/>
    <property type="match status" value="1"/>
</dbReference>
<dbReference type="PANTHER" id="PTHR36251:SF2">
    <property type="entry name" value="GIFSY-2 PROPHAGE HOST SPECIFICITY PROTEIN J, PHAGE LAMBDA"/>
    <property type="match status" value="1"/>
</dbReference>
<dbReference type="InterPro" id="IPR036573">
    <property type="entry name" value="CBM_sf_5/12"/>
</dbReference>
<evidence type="ECO:0000313" key="5">
    <source>
        <dbReference type="Proteomes" id="UP001183127"/>
    </source>
</evidence>
<dbReference type="PANTHER" id="PTHR36251">
    <property type="entry name" value="FELS-1 PROPHAGE HOST SPECIFICITY PROTEIN-RELATED"/>
    <property type="match status" value="1"/>
</dbReference>
<gene>
    <name evidence="4" type="ORF">RAH46_08705</name>
</gene>
<dbReference type="SUPFAM" id="SSF51055">
    <property type="entry name" value="Carbohydrate binding domain"/>
    <property type="match status" value="1"/>
</dbReference>
<dbReference type="CDD" id="cd12215">
    <property type="entry name" value="ChiC_BD"/>
    <property type="match status" value="1"/>
</dbReference>
<dbReference type="SMART" id="SM00495">
    <property type="entry name" value="ChtBD3"/>
    <property type="match status" value="1"/>
</dbReference>
<dbReference type="RefSeq" id="WP_011535231.1">
    <property type="nucleotide sequence ID" value="NZ_CP132921.1"/>
</dbReference>
<dbReference type="InterPro" id="IPR003610">
    <property type="entry name" value="CBM5/12"/>
</dbReference>
<dbReference type="EMBL" id="CP132921">
    <property type="protein sequence ID" value="WMW07408.1"/>
    <property type="molecule type" value="Genomic_DNA"/>
</dbReference>
<organism evidence="4 5">
    <name type="scientific">Pseudomonas entomophila</name>
    <dbReference type="NCBI Taxonomy" id="312306"/>
    <lineage>
        <taxon>Bacteria</taxon>
        <taxon>Pseudomonadati</taxon>
        <taxon>Pseudomonadota</taxon>
        <taxon>Gammaproteobacteria</taxon>
        <taxon>Pseudomonadales</taxon>
        <taxon>Pseudomonadaceae</taxon>
        <taxon>Pseudomonas</taxon>
    </lineage>
</organism>
<feature type="domain" description="Chitin-binding type-3" evidence="3">
    <location>
        <begin position="880"/>
        <end position="923"/>
    </location>
</feature>
<dbReference type="GeneID" id="32807180"/>
<evidence type="ECO:0000256" key="2">
    <source>
        <dbReference type="SAM" id="MobiDB-lite"/>
    </source>
</evidence>
<evidence type="ECO:0000256" key="1">
    <source>
        <dbReference type="ARBA" id="ARBA00022801"/>
    </source>
</evidence>
<sequence length="1325" mass="144011">MGETNRPVITGRKGGQKQPKAPVEAPDSLRSVAIAKMLIAVGEGEFAGTPSAQDIYLDGTPLMDANGSYNFPGVKWEWRPGSLEQPHIPGIPSVDNEITQGVELRNDKPWVRALDDTRLSAVRLRFAWPALQAMDSSGNVNGYRIEYAVDVATDGGAYVEVLKDAVHGKSTSTYERTRRIDLPKAEHGWNLRVRRLTPNQSTGKIADTMQIAGITEVIDAKLRYPNTALLYIEFSAEQFRNIPAVTVECKGRKWPVPSNYDPETRRYVGVWDGTFKQAWTDNPAWVTYGITTNDRFGLGRRIKPWMVDKWELYRIAQYCDQLVPDGRGGQEPRFTCNLNLQGKAEAWSLLRDIAGIYRGMTYWAQGQLYSLADMPRATDFDFAYTRANVVDGKFIYSSGSERSRYSRVLVSYDNPLNNYDTDVTVIADDKLLRRYGDNPLELSAIGCTRESEAQRRGKWALLTNSRDRGISFRVGMDGRIPLPGYVIPVADELLAGRPVGGRLVTGFARQVTLDRDTQAKPGDRLILNLPDGTCEGRTIESVVGRQITLTTAYSRKPRAELVWALDAPELAIPLYRVTSVSRPEPGIYEINAVQYDPSKFDHIDTGARLEERPISVTPINLVPPPASVSLSSSHAISQGLAVSTLTIAWPAVSGAVAYEVEWRKDDGNWISLPRTGATSVDVVGIYAGAYLARVRSISVSEITSIWRLSMLTALKGKEGAPPALAFLRPSSEIFAIRLAWGFPEGAEDTAYTQIEMASESTGQNPIALGRFAYPTSTYLHSGMAAAVVRYFRARLVDRTGNVGPWSEWIYGQSSADASAVLEYLDGKIAESHLGQQLLGEIGKIDGNGPGSVNERLKAGDAALQRQISSLSLQVADLAGAPDWKADGVYLAGALVKHEGKLYRAKVDVPAATPVTDATRWEYMGVYSSLGDLVTALAVRVDNVQTSVQELDGELTAMASRVLGVETAVRPHMAGESAGWRAGQAGAYAGAWSVYAAFSEGDRAIAQQVTEVKAQVDGSLARVVRTVDTLSDGMSALARDNQTLTARVGETKALLEDTSEAVVKLDGEVRATRSIKVGVDVKGRYYSAGMGIGVENTPNGMQSQVLFLADRFAVMHQPGGEPQAVFAVDNGQVFMRNTVIGKATIDSTKIVDAAITQAKIADLSVSNAKIADLSVTTGKIADLSVNTLKIAGRSVTLPYSAYTAGQINSPPNHGTPNWVEVQALGFTSNGWEKLCTFSAQVGMMSAGWCSWRVLLNGAVWLQGYCSSAGRDSLMRPNSSFNTTALLTGYGGYNELRLQFSAPNGSQITGLSMSCDNRSITVLEVQR</sequence>
<evidence type="ECO:0000313" key="4">
    <source>
        <dbReference type="EMBL" id="WMW07408.1"/>
    </source>
</evidence>
<name>A0ABY9QTN4_9PSED</name>
<proteinExistence type="predicted"/>
<reference evidence="4 5" key="1">
    <citation type="submission" date="2023-08" db="EMBL/GenBank/DDBJ databases">
        <title>Complete Genome Sequence of Pseudomonas entomophila TVIN A01.</title>
        <authorList>
            <person name="Shelke T."/>
            <person name="Mahar N.S."/>
            <person name="Gupta I."/>
            <person name="Gupta V."/>
        </authorList>
    </citation>
    <scope>NUCLEOTIDE SEQUENCE [LARGE SCALE GENOMIC DNA]</scope>
    <source>
        <strain evidence="4 5">TVIN-A01</strain>
    </source>
</reference>
<dbReference type="InterPro" id="IPR055385">
    <property type="entry name" value="GpJ_HDII-ins2"/>
</dbReference>
<evidence type="ECO:0000259" key="3">
    <source>
        <dbReference type="SMART" id="SM00495"/>
    </source>
</evidence>
<keyword evidence="1" id="KW-0378">Hydrolase</keyword>
<feature type="region of interest" description="Disordered" evidence="2">
    <location>
        <begin position="1"/>
        <end position="25"/>
    </location>
</feature>